<protein>
    <submittedName>
        <fullName evidence="5">AraC-type DNA-binding protein</fullName>
    </submittedName>
</protein>
<dbReference type="SUPFAM" id="SSF46689">
    <property type="entry name" value="Homeodomain-like"/>
    <property type="match status" value="2"/>
</dbReference>
<organism evidence="5 6">
    <name type="scientific">Devosia limi DSM 17137</name>
    <dbReference type="NCBI Taxonomy" id="1121477"/>
    <lineage>
        <taxon>Bacteria</taxon>
        <taxon>Pseudomonadati</taxon>
        <taxon>Pseudomonadota</taxon>
        <taxon>Alphaproteobacteria</taxon>
        <taxon>Hyphomicrobiales</taxon>
        <taxon>Devosiaceae</taxon>
        <taxon>Devosia</taxon>
    </lineage>
</organism>
<dbReference type="PANTHER" id="PTHR43280:SF27">
    <property type="entry name" value="TRANSCRIPTIONAL REGULATOR MTLR"/>
    <property type="match status" value="1"/>
</dbReference>
<dbReference type="InterPro" id="IPR037923">
    <property type="entry name" value="HTH-like"/>
</dbReference>
<name>A0A1M5F0M1_9HYPH</name>
<gene>
    <name evidence="5" type="ORF">SAMN02745223_03709</name>
</gene>
<dbReference type="OrthoDB" id="345413at2"/>
<dbReference type="PROSITE" id="PS00041">
    <property type="entry name" value="HTH_ARAC_FAMILY_1"/>
    <property type="match status" value="1"/>
</dbReference>
<evidence type="ECO:0000256" key="3">
    <source>
        <dbReference type="ARBA" id="ARBA00023163"/>
    </source>
</evidence>
<dbReference type="Gene3D" id="2.60.120.10">
    <property type="entry name" value="Jelly Rolls"/>
    <property type="match status" value="1"/>
</dbReference>
<dbReference type="Pfam" id="PF02311">
    <property type="entry name" value="AraC_binding"/>
    <property type="match status" value="1"/>
</dbReference>
<dbReference type="InterPro" id="IPR014710">
    <property type="entry name" value="RmlC-like_jellyroll"/>
</dbReference>
<sequence>MYHEDTRTKSRAPVTRPDRSFYSSMSAFGRFGMRWFTPQLMTAPHSHGHIEFNWLTEGSMTYVFDGRQVHTPSNKLVLFWAGVSHQAVGIPSDASTGIRQCNIYFPLDSFLYLPKLGQMTECVMGGGVVALSPDAVDANTLQRWYRDYRSGDTDRADLLKVEIGVMLRRASMVGWETLLPPWIVARDTNSHRATPLRHVVAMIRFISEHISEPFDIAEIGLAVDLHPNYVQTLFKRVMHISIHRFVVRMRLIRARELLFSSNLSVENIAFAAGFSSISQFYEQFNRAYGLPPYRLKKEYL</sequence>
<keyword evidence="1" id="KW-0805">Transcription regulation</keyword>
<dbReference type="Gene3D" id="1.10.10.60">
    <property type="entry name" value="Homeodomain-like"/>
    <property type="match status" value="1"/>
</dbReference>
<keyword evidence="3" id="KW-0804">Transcription</keyword>
<dbReference type="PANTHER" id="PTHR43280">
    <property type="entry name" value="ARAC-FAMILY TRANSCRIPTIONAL REGULATOR"/>
    <property type="match status" value="1"/>
</dbReference>
<reference evidence="5 6" key="1">
    <citation type="submission" date="2016-11" db="EMBL/GenBank/DDBJ databases">
        <authorList>
            <person name="Jaros S."/>
            <person name="Januszkiewicz K."/>
            <person name="Wedrychowicz H."/>
        </authorList>
    </citation>
    <scope>NUCLEOTIDE SEQUENCE [LARGE SCALE GENOMIC DNA]</scope>
    <source>
        <strain evidence="5 6">DSM 17137</strain>
    </source>
</reference>
<dbReference type="InterPro" id="IPR003313">
    <property type="entry name" value="AraC-bd"/>
</dbReference>
<dbReference type="InterPro" id="IPR018060">
    <property type="entry name" value="HTH_AraC"/>
</dbReference>
<dbReference type="RefSeq" id="WP_082093714.1">
    <property type="nucleotide sequence ID" value="NZ_FQVC01000015.1"/>
</dbReference>
<evidence type="ECO:0000256" key="2">
    <source>
        <dbReference type="ARBA" id="ARBA00023125"/>
    </source>
</evidence>
<proteinExistence type="predicted"/>
<evidence type="ECO:0000313" key="5">
    <source>
        <dbReference type="EMBL" id="SHF84947.1"/>
    </source>
</evidence>
<dbReference type="PROSITE" id="PS01124">
    <property type="entry name" value="HTH_ARAC_FAMILY_2"/>
    <property type="match status" value="1"/>
</dbReference>
<dbReference type="InterPro" id="IPR018062">
    <property type="entry name" value="HTH_AraC-typ_CS"/>
</dbReference>
<feature type="domain" description="HTH araC/xylS-type" evidence="4">
    <location>
        <begin position="200"/>
        <end position="298"/>
    </location>
</feature>
<dbReference type="Pfam" id="PF12833">
    <property type="entry name" value="HTH_18"/>
    <property type="match status" value="1"/>
</dbReference>
<evidence type="ECO:0000259" key="4">
    <source>
        <dbReference type="PROSITE" id="PS01124"/>
    </source>
</evidence>
<dbReference type="GO" id="GO:0043565">
    <property type="term" value="F:sequence-specific DNA binding"/>
    <property type="evidence" value="ECO:0007669"/>
    <property type="project" value="InterPro"/>
</dbReference>
<dbReference type="GO" id="GO:0003700">
    <property type="term" value="F:DNA-binding transcription factor activity"/>
    <property type="evidence" value="ECO:0007669"/>
    <property type="project" value="InterPro"/>
</dbReference>
<evidence type="ECO:0000313" key="6">
    <source>
        <dbReference type="Proteomes" id="UP000184533"/>
    </source>
</evidence>
<dbReference type="EMBL" id="FQVC01000015">
    <property type="protein sequence ID" value="SHF84947.1"/>
    <property type="molecule type" value="Genomic_DNA"/>
</dbReference>
<dbReference type="AlphaFoldDB" id="A0A1M5F0M1"/>
<dbReference type="SMART" id="SM00342">
    <property type="entry name" value="HTH_ARAC"/>
    <property type="match status" value="1"/>
</dbReference>
<dbReference type="Proteomes" id="UP000184533">
    <property type="component" value="Unassembled WGS sequence"/>
</dbReference>
<dbReference type="InterPro" id="IPR009057">
    <property type="entry name" value="Homeodomain-like_sf"/>
</dbReference>
<keyword evidence="2 5" id="KW-0238">DNA-binding</keyword>
<dbReference type="SUPFAM" id="SSF51215">
    <property type="entry name" value="Regulatory protein AraC"/>
    <property type="match status" value="1"/>
</dbReference>
<accession>A0A1M5F0M1</accession>
<evidence type="ECO:0000256" key="1">
    <source>
        <dbReference type="ARBA" id="ARBA00023015"/>
    </source>
</evidence>